<reference evidence="3" key="1">
    <citation type="journal article" date="2019" name="Int. J. Syst. Evol. Microbiol.">
        <title>The Global Catalogue of Microorganisms (GCM) 10K type strain sequencing project: providing services to taxonomists for standard genome sequencing and annotation.</title>
        <authorList>
            <consortium name="The Broad Institute Genomics Platform"/>
            <consortium name="The Broad Institute Genome Sequencing Center for Infectious Disease"/>
            <person name="Wu L."/>
            <person name="Ma J."/>
        </authorList>
    </citation>
    <scope>NUCLEOTIDE SEQUENCE [LARGE SCALE GENOMIC DNA]</scope>
    <source>
        <strain evidence="3">KCTC 52640</strain>
    </source>
</reference>
<dbReference type="PANTHER" id="PTHR36508:SF1">
    <property type="entry name" value="PROTEIN SLYX"/>
    <property type="match status" value="1"/>
</dbReference>
<name>A0ABV7EUR7_9GAMM</name>
<dbReference type="Gene3D" id="1.20.5.300">
    <property type="match status" value="1"/>
</dbReference>
<organism evidence="2 3">
    <name type="scientific">Salinisphaera aquimarina</name>
    <dbReference type="NCBI Taxonomy" id="2094031"/>
    <lineage>
        <taxon>Bacteria</taxon>
        <taxon>Pseudomonadati</taxon>
        <taxon>Pseudomonadota</taxon>
        <taxon>Gammaproteobacteria</taxon>
        <taxon>Salinisphaerales</taxon>
        <taxon>Salinisphaeraceae</taxon>
        <taxon>Salinisphaera</taxon>
    </lineage>
</organism>
<dbReference type="Pfam" id="PF04102">
    <property type="entry name" value="SlyX"/>
    <property type="match status" value="1"/>
</dbReference>
<dbReference type="RefSeq" id="WP_380691926.1">
    <property type="nucleotide sequence ID" value="NZ_JBHRSS010000010.1"/>
</dbReference>
<dbReference type="Proteomes" id="UP001595462">
    <property type="component" value="Unassembled WGS sequence"/>
</dbReference>
<dbReference type="PANTHER" id="PTHR36508">
    <property type="entry name" value="PROTEIN SLYX"/>
    <property type="match status" value="1"/>
</dbReference>
<gene>
    <name evidence="2" type="ORF">ACFOSU_20665</name>
</gene>
<comment type="caution">
    <text evidence="2">The sequence shown here is derived from an EMBL/GenBank/DDBJ whole genome shotgun (WGS) entry which is preliminary data.</text>
</comment>
<evidence type="ECO:0000313" key="2">
    <source>
        <dbReference type="EMBL" id="MFC3106295.1"/>
    </source>
</evidence>
<evidence type="ECO:0000313" key="3">
    <source>
        <dbReference type="Proteomes" id="UP001595462"/>
    </source>
</evidence>
<dbReference type="EMBL" id="JBHRSS010000010">
    <property type="protein sequence ID" value="MFC3106295.1"/>
    <property type="molecule type" value="Genomic_DNA"/>
</dbReference>
<feature type="region of interest" description="Disordered" evidence="1">
    <location>
        <begin position="48"/>
        <end position="68"/>
    </location>
</feature>
<proteinExistence type="predicted"/>
<protein>
    <submittedName>
        <fullName evidence="2">SlyX family protein</fullName>
    </submittedName>
</protein>
<dbReference type="InterPro" id="IPR007236">
    <property type="entry name" value="SlyX"/>
</dbReference>
<evidence type="ECO:0000256" key="1">
    <source>
        <dbReference type="SAM" id="MobiDB-lite"/>
    </source>
</evidence>
<accession>A0ABV7EUR7</accession>
<sequence>MSTEAIQELEMRIAYQDDAISQLSDVVYEQSQELARLSELCRQLENRVKSMADGEGGGSDDNAPPPHY</sequence>
<keyword evidence="3" id="KW-1185">Reference proteome</keyword>